<evidence type="ECO:0000313" key="8">
    <source>
        <dbReference type="Proteomes" id="UP000652761"/>
    </source>
</evidence>
<dbReference type="Pfam" id="PF26410">
    <property type="entry name" value="GH5_mannosidase"/>
    <property type="match status" value="1"/>
</dbReference>
<dbReference type="PANTHER" id="PTHR31451">
    <property type="match status" value="1"/>
</dbReference>
<dbReference type="SUPFAM" id="SSF51445">
    <property type="entry name" value="(Trans)glycosidases"/>
    <property type="match status" value="1"/>
</dbReference>
<dbReference type="PANTHER" id="PTHR31451:SF54">
    <property type="entry name" value="MANNAN ENDO-1,4-BETA-MANNOSIDASE 6"/>
    <property type="match status" value="1"/>
</dbReference>
<accession>A0A843UWZ6</accession>
<keyword evidence="4" id="KW-0378">Hydrolase</keyword>
<keyword evidence="5" id="KW-0326">Glycosidase</keyword>
<dbReference type="InterPro" id="IPR001547">
    <property type="entry name" value="Glyco_hydro_5"/>
</dbReference>
<dbReference type="AlphaFoldDB" id="A0A843UWZ6"/>
<dbReference type="GO" id="GO:0000272">
    <property type="term" value="P:polysaccharide catabolic process"/>
    <property type="evidence" value="ECO:0007669"/>
    <property type="project" value="InterPro"/>
</dbReference>
<dbReference type="Proteomes" id="UP000652761">
    <property type="component" value="Unassembled WGS sequence"/>
</dbReference>
<evidence type="ECO:0000256" key="3">
    <source>
        <dbReference type="ARBA" id="ARBA00012706"/>
    </source>
</evidence>
<dbReference type="FunFam" id="3.20.20.80:FF:000012">
    <property type="entry name" value="Mannan endo-1,4-beta-mannosidase 6"/>
    <property type="match status" value="1"/>
</dbReference>
<gene>
    <name evidence="7" type="ORF">Taro_017744</name>
</gene>
<dbReference type="EMBL" id="NMUH01000815">
    <property type="protein sequence ID" value="MQL85223.1"/>
    <property type="molecule type" value="Genomic_DNA"/>
</dbReference>
<organism evidence="7 8">
    <name type="scientific">Colocasia esculenta</name>
    <name type="common">Wild taro</name>
    <name type="synonym">Arum esculentum</name>
    <dbReference type="NCBI Taxonomy" id="4460"/>
    <lineage>
        <taxon>Eukaryota</taxon>
        <taxon>Viridiplantae</taxon>
        <taxon>Streptophyta</taxon>
        <taxon>Embryophyta</taxon>
        <taxon>Tracheophyta</taxon>
        <taxon>Spermatophyta</taxon>
        <taxon>Magnoliopsida</taxon>
        <taxon>Liliopsida</taxon>
        <taxon>Araceae</taxon>
        <taxon>Aroideae</taxon>
        <taxon>Colocasieae</taxon>
        <taxon>Colocasia</taxon>
    </lineage>
</organism>
<dbReference type="OrthoDB" id="406631at2759"/>
<keyword evidence="8" id="KW-1185">Reference proteome</keyword>
<sequence length="429" mass="47227">MGFLGWLHKVAHRCRDGTGDGGWSMVGKMGNLFALTGGQPFYVNGFNTYWLMVLAADPSTRAKVTEVFQQASSVGFTVCRTWAFSDGGWRALQKSPSVYDEEVFKALDFVVSEASKYRIRLVLPLCNNWEGFGGKPRYVEWGKAAGLDLNSEDDFYSDTTVKGYYKAHVRAVLSRVNTFTNVAYKDDPTIFAWELMNEPQCTSDPSGDKLQAWIEEMAEHVKSIDAVHLLGIGSEGFYGPATPERSQLNPNALSGRVGTDFVRNHTAPGIDFASAHIYPDLWLSHTVSDSHLDFAKAWMEAHIQDAGSKLGMPMLFGEFGVSSKDDRFDDAFREAFIGAIYDTLLSSTGKGGAAGGCLLWQLFPEGVENMDDGYAVVLAKSPAATRMLALQSQRLRALSSRCSWKCRPGAGKRNLKRLLMEPAASKTRG</sequence>
<comment type="catalytic activity">
    <reaction evidence="1">
        <text>Random hydrolysis of (1-&gt;4)-beta-D-mannosidic linkages in mannans, galactomannans and glucomannans.</text>
        <dbReference type="EC" id="3.2.1.78"/>
    </reaction>
</comment>
<comment type="similarity">
    <text evidence="2">Belongs to the glycosyl hydrolase 5 (cellulase A) family.</text>
</comment>
<dbReference type="GO" id="GO:0016985">
    <property type="term" value="F:mannan endo-1,4-beta-mannosidase activity"/>
    <property type="evidence" value="ECO:0007669"/>
    <property type="project" value="UniProtKB-EC"/>
</dbReference>
<evidence type="ECO:0000256" key="1">
    <source>
        <dbReference type="ARBA" id="ARBA00001678"/>
    </source>
</evidence>
<evidence type="ECO:0000256" key="4">
    <source>
        <dbReference type="ARBA" id="ARBA00022801"/>
    </source>
</evidence>
<evidence type="ECO:0000313" key="7">
    <source>
        <dbReference type="EMBL" id="MQL85223.1"/>
    </source>
</evidence>
<evidence type="ECO:0000256" key="5">
    <source>
        <dbReference type="ARBA" id="ARBA00023295"/>
    </source>
</evidence>
<dbReference type="InterPro" id="IPR045053">
    <property type="entry name" value="MAN-like"/>
</dbReference>
<name>A0A843UWZ6_COLES</name>
<dbReference type="EC" id="3.2.1.78" evidence="3"/>
<feature type="domain" description="Glycoside hydrolase family 5" evidence="6">
    <location>
        <begin position="30"/>
        <end position="360"/>
    </location>
</feature>
<evidence type="ECO:0000256" key="2">
    <source>
        <dbReference type="ARBA" id="ARBA00005641"/>
    </source>
</evidence>
<dbReference type="InterPro" id="IPR017853">
    <property type="entry name" value="GH"/>
</dbReference>
<reference evidence="7" key="1">
    <citation type="submission" date="2017-07" db="EMBL/GenBank/DDBJ databases">
        <title>Taro Niue Genome Assembly and Annotation.</title>
        <authorList>
            <person name="Atibalentja N."/>
            <person name="Keating K."/>
            <person name="Fields C.J."/>
        </authorList>
    </citation>
    <scope>NUCLEOTIDE SEQUENCE</scope>
    <source>
        <strain evidence="7">Niue_2</strain>
        <tissue evidence="7">Leaf</tissue>
    </source>
</reference>
<proteinExistence type="inferred from homology"/>
<evidence type="ECO:0000259" key="6">
    <source>
        <dbReference type="Pfam" id="PF26410"/>
    </source>
</evidence>
<protein>
    <recommendedName>
        <fullName evidence="3">mannan endo-1,4-beta-mannosidase</fullName>
        <ecNumber evidence="3">3.2.1.78</ecNumber>
    </recommendedName>
</protein>
<comment type="caution">
    <text evidence="7">The sequence shown here is derived from an EMBL/GenBank/DDBJ whole genome shotgun (WGS) entry which is preliminary data.</text>
</comment>
<dbReference type="Gene3D" id="3.20.20.80">
    <property type="entry name" value="Glycosidases"/>
    <property type="match status" value="1"/>
</dbReference>